<comment type="caution">
    <text evidence="1">The sequence shown here is derived from an EMBL/GenBank/DDBJ whole genome shotgun (WGS) entry which is preliminary data.</text>
</comment>
<dbReference type="Proteomes" id="UP000324222">
    <property type="component" value="Unassembled WGS sequence"/>
</dbReference>
<evidence type="ECO:0000313" key="1">
    <source>
        <dbReference type="EMBL" id="MPC87114.1"/>
    </source>
</evidence>
<dbReference type="EMBL" id="VSRR010073533">
    <property type="protein sequence ID" value="MPC87114.1"/>
    <property type="molecule type" value="Genomic_DNA"/>
</dbReference>
<proteinExistence type="predicted"/>
<reference evidence="1 2" key="1">
    <citation type="submission" date="2019-05" db="EMBL/GenBank/DDBJ databases">
        <title>Another draft genome of Portunus trituberculatus and its Hox gene families provides insights of decapod evolution.</title>
        <authorList>
            <person name="Jeong J.-H."/>
            <person name="Song I."/>
            <person name="Kim S."/>
            <person name="Choi T."/>
            <person name="Kim D."/>
            <person name="Ryu S."/>
            <person name="Kim W."/>
        </authorList>
    </citation>
    <scope>NUCLEOTIDE SEQUENCE [LARGE SCALE GENOMIC DNA]</scope>
    <source>
        <tissue evidence="1">Muscle</tissue>
    </source>
</reference>
<sequence length="177" mass="20150">MPTYASNERLATAQPLYLFWTARFRGMHPLLKDNLDMDYHTDTEEQDAGDSDAWAGSMSLSWGVTQHLFGSAFSHTHLEMEERDRKSEALKLSLPPPSLIIHHIHTCSPSPPLSLRGPCLSIILIRSLQALRNLSYPQSPDHLPLSQHSPSRYSIYSLAFLSHLTTCFYSYLFCHYT</sequence>
<protein>
    <submittedName>
        <fullName evidence="1">Uncharacterized protein</fullName>
    </submittedName>
</protein>
<gene>
    <name evidence="1" type="ORF">E2C01_081964</name>
</gene>
<dbReference type="AlphaFoldDB" id="A0A5B7J3Q8"/>
<name>A0A5B7J3Q8_PORTR</name>
<accession>A0A5B7J3Q8</accession>
<organism evidence="1 2">
    <name type="scientific">Portunus trituberculatus</name>
    <name type="common">Swimming crab</name>
    <name type="synonym">Neptunus trituberculatus</name>
    <dbReference type="NCBI Taxonomy" id="210409"/>
    <lineage>
        <taxon>Eukaryota</taxon>
        <taxon>Metazoa</taxon>
        <taxon>Ecdysozoa</taxon>
        <taxon>Arthropoda</taxon>
        <taxon>Crustacea</taxon>
        <taxon>Multicrustacea</taxon>
        <taxon>Malacostraca</taxon>
        <taxon>Eumalacostraca</taxon>
        <taxon>Eucarida</taxon>
        <taxon>Decapoda</taxon>
        <taxon>Pleocyemata</taxon>
        <taxon>Brachyura</taxon>
        <taxon>Eubrachyura</taxon>
        <taxon>Portunoidea</taxon>
        <taxon>Portunidae</taxon>
        <taxon>Portuninae</taxon>
        <taxon>Portunus</taxon>
    </lineage>
</organism>
<evidence type="ECO:0000313" key="2">
    <source>
        <dbReference type="Proteomes" id="UP000324222"/>
    </source>
</evidence>
<keyword evidence="2" id="KW-1185">Reference proteome</keyword>